<evidence type="ECO:0000256" key="1">
    <source>
        <dbReference type="ARBA" id="ARBA00004651"/>
    </source>
</evidence>
<dbReference type="AlphaFoldDB" id="A0A4R6J0X7"/>
<dbReference type="InterPro" id="IPR002781">
    <property type="entry name" value="TM_pro_TauE-like"/>
</dbReference>
<gene>
    <name evidence="9" type="ORF">BC659_0971</name>
</gene>
<evidence type="ECO:0000256" key="3">
    <source>
        <dbReference type="ARBA" id="ARBA00022448"/>
    </source>
</evidence>
<keyword evidence="5 8" id="KW-0812">Transmembrane</keyword>
<feature type="transmembrane region" description="Helical" evidence="8">
    <location>
        <begin position="190"/>
        <end position="208"/>
    </location>
</feature>
<keyword evidence="6 8" id="KW-1133">Transmembrane helix</keyword>
<evidence type="ECO:0000256" key="4">
    <source>
        <dbReference type="ARBA" id="ARBA00022475"/>
    </source>
</evidence>
<evidence type="ECO:0000313" key="9">
    <source>
        <dbReference type="EMBL" id="TDO28889.1"/>
    </source>
</evidence>
<accession>A0A4R6J0X7</accession>
<keyword evidence="3" id="KW-0813">Transport</keyword>
<dbReference type="EMBL" id="SNWP01000010">
    <property type="protein sequence ID" value="TDO28889.1"/>
    <property type="molecule type" value="Genomic_DNA"/>
</dbReference>
<evidence type="ECO:0000256" key="6">
    <source>
        <dbReference type="ARBA" id="ARBA00022989"/>
    </source>
</evidence>
<keyword evidence="4 8" id="KW-1003">Cell membrane</keyword>
<dbReference type="PANTHER" id="PTHR30269">
    <property type="entry name" value="TRANSMEMBRANE PROTEIN YFCA"/>
    <property type="match status" value="1"/>
</dbReference>
<dbReference type="InterPro" id="IPR052017">
    <property type="entry name" value="TSUP"/>
</dbReference>
<dbReference type="OrthoDB" id="677436at2"/>
<comment type="caution">
    <text evidence="9">The sequence shown here is derived from an EMBL/GenBank/DDBJ whole genome shotgun (WGS) entry which is preliminary data.</text>
</comment>
<evidence type="ECO:0000256" key="5">
    <source>
        <dbReference type="ARBA" id="ARBA00022692"/>
    </source>
</evidence>
<comment type="similarity">
    <text evidence="2 8">Belongs to the 4-toluene sulfonate uptake permease (TSUP) (TC 2.A.102) family.</text>
</comment>
<protein>
    <recommendedName>
        <fullName evidence="8">Probable membrane transporter protein</fullName>
    </recommendedName>
</protein>
<reference evidence="9 10" key="1">
    <citation type="submission" date="2019-03" db="EMBL/GenBank/DDBJ databases">
        <title>Genomic Encyclopedia of Archaeal and Bacterial Type Strains, Phase II (KMG-II): from individual species to whole genera.</title>
        <authorList>
            <person name="Goeker M."/>
        </authorList>
    </citation>
    <scope>NUCLEOTIDE SEQUENCE [LARGE SCALE GENOMIC DNA]</scope>
    <source>
        <strain evidence="9 10">DSM 28323</strain>
    </source>
</reference>
<feature type="transmembrane region" description="Helical" evidence="8">
    <location>
        <begin position="220"/>
        <end position="241"/>
    </location>
</feature>
<evidence type="ECO:0000313" key="10">
    <source>
        <dbReference type="Proteomes" id="UP000295741"/>
    </source>
</evidence>
<evidence type="ECO:0000256" key="8">
    <source>
        <dbReference type="RuleBase" id="RU363041"/>
    </source>
</evidence>
<sequence length="244" mass="26669">MVNAFIFLLLALLSEIVGTVGGFGSSVFFVPLAGFFFDFKTVLGLTGLLHVFSNIAKLVLFRQHIQWSLIWKIGVPSVLLVIAGAWLSNHVQFQYAEMLLGLFCMFFAVLFWYKTDLKLKPTNSNAVTGGGVAGFLAGFIGTGGAIRAVILTSFGLEKNIFIATSAAIDFGVDLSRSVIYVGQGYVQGNFWWYLPGLIVIAFVGSYIGKKLLNSVSPEQFRKVVLIFILLTGLVMTGKSLLRLF</sequence>
<proteinExistence type="inferred from homology"/>
<feature type="transmembrane region" description="Helical" evidence="8">
    <location>
        <begin position="93"/>
        <end position="113"/>
    </location>
</feature>
<feature type="transmembrane region" description="Helical" evidence="8">
    <location>
        <begin position="125"/>
        <end position="150"/>
    </location>
</feature>
<comment type="subcellular location">
    <subcellularLocation>
        <location evidence="1 8">Cell membrane</location>
        <topology evidence="1 8">Multi-pass membrane protein</topology>
    </subcellularLocation>
</comment>
<dbReference type="GO" id="GO:0005886">
    <property type="term" value="C:plasma membrane"/>
    <property type="evidence" value="ECO:0007669"/>
    <property type="project" value="UniProtKB-SubCell"/>
</dbReference>
<organism evidence="9 10">
    <name type="scientific">Sediminibacterium goheungense</name>
    <dbReference type="NCBI Taxonomy" id="1086393"/>
    <lineage>
        <taxon>Bacteria</taxon>
        <taxon>Pseudomonadati</taxon>
        <taxon>Bacteroidota</taxon>
        <taxon>Chitinophagia</taxon>
        <taxon>Chitinophagales</taxon>
        <taxon>Chitinophagaceae</taxon>
        <taxon>Sediminibacterium</taxon>
    </lineage>
</organism>
<dbReference type="Pfam" id="PF01925">
    <property type="entry name" value="TauE"/>
    <property type="match status" value="1"/>
</dbReference>
<keyword evidence="10" id="KW-1185">Reference proteome</keyword>
<dbReference type="RefSeq" id="WP_133473503.1">
    <property type="nucleotide sequence ID" value="NZ_SNWP01000010.1"/>
</dbReference>
<keyword evidence="7 8" id="KW-0472">Membrane</keyword>
<evidence type="ECO:0000256" key="7">
    <source>
        <dbReference type="ARBA" id="ARBA00023136"/>
    </source>
</evidence>
<dbReference type="Proteomes" id="UP000295741">
    <property type="component" value="Unassembled WGS sequence"/>
</dbReference>
<name>A0A4R6J0X7_9BACT</name>
<evidence type="ECO:0000256" key="2">
    <source>
        <dbReference type="ARBA" id="ARBA00009142"/>
    </source>
</evidence>
<feature type="transmembrane region" description="Helical" evidence="8">
    <location>
        <begin position="69"/>
        <end position="87"/>
    </location>
</feature>
<dbReference type="PANTHER" id="PTHR30269:SF37">
    <property type="entry name" value="MEMBRANE TRANSPORTER PROTEIN"/>
    <property type="match status" value="1"/>
</dbReference>